<dbReference type="PANTHER" id="PTHR48079:SF6">
    <property type="entry name" value="NAD(P)-BINDING DOMAIN-CONTAINING PROTEIN-RELATED"/>
    <property type="match status" value="1"/>
</dbReference>
<dbReference type="InterPro" id="IPR051783">
    <property type="entry name" value="NAD(P)-dependent_oxidoreduct"/>
</dbReference>
<reference evidence="2 3" key="1">
    <citation type="submission" date="2020-02" db="EMBL/GenBank/DDBJ databases">
        <authorList>
            <person name="Li X.-J."/>
            <person name="Han X.-M."/>
        </authorList>
    </citation>
    <scope>NUCLEOTIDE SEQUENCE [LARGE SCALE GENOMIC DNA]</scope>
    <source>
        <strain evidence="2 3">CCTCC AB 2017055</strain>
    </source>
</reference>
<dbReference type="RefSeq" id="WP_163743594.1">
    <property type="nucleotide sequence ID" value="NZ_JAAGOA010000025.1"/>
</dbReference>
<keyword evidence="3" id="KW-1185">Reference proteome</keyword>
<dbReference type="Gene3D" id="3.40.50.720">
    <property type="entry name" value="NAD(P)-binding Rossmann-like Domain"/>
    <property type="match status" value="1"/>
</dbReference>
<dbReference type="InterPro" id="IPR001509">
    <property type="entry name" value="Epimerase_deHydtase"/>
</dbReference>
<feature type="domain" description="NAD-dependent epimerase/dehydratase" evidence="1">
    <location>
        <begin position="3"/>
        <end position="216"/>
    </location>
</feature>
<dbReference type="Proteomes" id="UP000475214">
    <property type="component" value="Unassembled WGS sequence"/>
</dbReference>
<evidence type="ECO:0000313" key="2">
    <source>
        <dbReference type="EMBL" id="NEE03696.1"/>
    </source>
</evidence>
<evidence type="ECO:0000259" key="1">
    <source>
        <dbReference type="Pfam" id="PF01370"/>
    </source>
</evidence>
<protein>
    <submittedName>
        <fullName evidence="2">NAD-dependent epimerase/dehydratase family protein</fullName>
    </submittedName>
</protein>
<comment type="caution">
    <text evidence="2">The sequence shown here is derived from an EMBL/GenBank/DDBJ whole genome shotgun (WGS) entry which is preliminary data.</text>
</comment>
<proteinExistence type="predicted"/>
<accession>A0A6L9SEN5</accession>
<sequence>MNIFLTGATGYIGGSLVRRLVADGHSVRALHRGNSQADDVAGLGAEPVLADLDDGDTLAREACRADAVINAADSDHAGAVEALVDALAGSGKPLIHTSGSSIVGDASNGEYSPMVYSEDAVEPGSGWEPTDDKAARVGIDRAVLAGADRDVRSVVLCNSLIYGTGQGIKPDSVQLPRLIRQARASGVTRHVGPGRNVWSNVHIEDMCELYIRALADAPAGSFYFVENGEASYRTMCEAISDALGLGEPQPWSVEEAVAEWGYEVAVYALGSNSRVRARRARAELGWAPTHASVTDWIRAEVSPELWVSEDR</sequence>
<dbReference type="GO" id="GO:0004029">
    <property type="term" value="F:aldehyde dehydrogenase (NAD+) activity"/>
    <property type="evidence" value="ECO:0007669"/>
    <property type="project" value="TreeGrafter"/>
</dbReference>
<dbReference type="EMBL" id="JAAGOA010000025">
    <property type="protein sequence ID" value="NEE03696.1"/>
    <property type="molecule type" value="Genomic_DNA"/>
</dbReference>
<dbReference type="GO" id="GO:0005737">
    <property type="term" value="C:cytoplasm"/>
    <property type="evidence" value="ECO:0007669"/>
    <property type="project" value="TreeGrafter"/>
</dbReference>
<organism evidence="2 3">
    <name type="scientific">Phytoactinopolyspora halotolerans</name>
    <dbReference type="NCBI Taxonomy" id="1981512"/>
    <lineage>
        <taxon>Bacteria</taxon>
        <taxon>Bacillati</taxon>
        <taxon>Actinomycetota</taxon>
        <taxon>Actinomycetes</taxon>
        <taxon>Jiangellales</taxon>
        <taxon>Jiangellaceae</taxon>
        <taxon>Phytoactinopolyspora</taxon>
    </lineage>
</organism>
<gene>
    <name evidence="2" type="ORF">G1H10_26365</name>
</gene>
<dbReference type="InterPro" id="IPR036291">
    <property type="entry name" value="NAD(P)-bd_dom_sf"/>
</dbReference>
<dbReference type="AlphaFoldDB" id="A0A6L9SEN5"/>
<name>A0A6L9SEN5_9ACTN</name>
<dbReference type="SUPFAM" id="SSF51735">
    <property type="entry name" value="NAD(P)-binding Rossmann-fold domains"/>
    <property type="match status" value="1"/>
</dbReference>
<dbReference type="Pfam" id="PF01370">
    <property type="entry name" value="Epimerase"/>
    <property type="match status" value="1"/>
</dbReference>
<dbReference type="PANTHER" id="PTHR48079">
    <property type="entry name" value="PROTEIN YEEZ"/>
    <property type="match status" value="1"/>
</dbReference>
<evidence type="ECO:0000313" key="3">
    <source>
        <dbReference type="Proteomes" id="UP000475214"/>
    </source>
</evidence>